<reference evidence="2" key="1">
    <citation type="submission" date="2020-08" db="EMBL/GenBank/DDBJ databases">
        <title>Multicomponent nature underlies the extraordinary mechanical properties of spider dragline silk.</title>
        <authorList>
            <person name="Kono N."/>
            <person name="Nakamura H."/>
            <person name="Mori M."/>
            <person name="Yoshida Y."/>
            <person name="Ohtoshi R."/>
            <person name="Malay A.D."/>
            <person name="Moran D.A.P."/>
            <person name="Tomita M."/>
            <person name="Numata K."/>
            <person name="Arakawa K."/>
        </authorList>
    </citation>
    <scope>NUCLEOTIDE SEQUENCE</scope>
</reference>
<feature type="region of interest" description="Disordered" evidence="1">
    <location>
        <begin position="1"/>
        <end position="20"/>
    </location>
</feature>
<keyword evidence="3" id="KW-1185">Reference proteome</keyword>
<evidence type="ECO:0000313" key="3">
    <source>
        <dbReference type="Proteomes" id="UP000887013"/>
    </source>
</evidence>
<comment type="caution">
    <text evidence="2">The sequence shown here is derived from an EMBL/GenBank/DDBJ whole genome shotgun (WGS) entry which is preliminary data.</text>
</comment>
<dbReference type="AlphaFoldDB" id="A0A8X6NF47"/>
<protein>
    <submittedName>
        <fullName evidence="2">Uncharacterized protein</fullName>
    </submittedName>
</protein>
<gene>
    <name evidence="2" type="ORF">NPIL_166791</name>
</gene>
<evidence type="ECO:0000313" key="2">
    <source>
        <dbReference type="EMBL" id="GFT10114.1"/>
    </source>
</evidence>
<feature type="non-terminal residue" evidence="2">
    <location>
        <position position="1"/>
    </location>
</feature>
<accession>A0A8X6NF47</accession>
<dbReference type="Proteomes" id="UP000887013">
    <property type="component" value="Unassembled WGS sequence"/>
</dbReference>
<proteinExistence type="predicted"/>
<sequence>MKSTDSEISTPPDGSPHSLNLSLYLPSPGIFSLRPYPDRGGLWTISFHSLASFKSRRIPFTVVLRRKSNNREAKVISRGELPIIEDGKAKLGLVVLGKCKKFSGPD</sequence>
<name>A0A8X6NF47_NEPPI</name>
<dbReference type="EMBL" id="BMAW01103643">
    <property type="protein sequence ID" value="GFT10114.1"/>
    <property type="molecule type" value="Genomic_DNA"/>
</dbReference>
<organism evidence="2 3">
    <name type="scientific">Nephila pilipes</name>
    <name type="common">Giant wood spider</name>
    <name type="synonym">Nephila maculata</name>
    <dbReference type="NCBI Taxonomy" id="299642"/>
    <lineage>
        <taxon>Eukaryota</taxon>
        <taxon>Metazoa</taxon>
        <taxon>Ecdysozoa</taxon>
        <taxon>Arthropoda</taxon>
        <taxon>Chelicerata</taxon>
        <taxon>Arachnida</taxon>
        <taxon>Araneae</taxon>
        <taxon>Araneomorphae</taxon>
        <taxon>Entelegynae</taxon>
        <taxon>Araneoidea</taxon>
        <taxon>Nephilidae</taxon>
        <taxon>Nephila</taxon>
    </lineage>
</organism>
<evidence type="ECO:0000256" key="1">
    <source>
        <dbReference type="SAM" id="MobiDB-lite"/>
    </source>
</evidence>